<evidence type="ECO:0000256" key="1">
    <source>
        <dbReference type="ARBA" id="ARBA00022997"/>
    </source>
</evidence>
<reference evidence="4 5" key="1">
    <citation type="submission" date="2018-06" db="EMBL/GenBank/DDBJ databases">
        <title>Genome analysis of cellulolytic fungus Trichoderma lentiforme CFAM-422.</title>
        <authorList>
            <person name="Steindorff A.S."/>
            <person name="Formighieri E.F."/>
            <person name="Midorikawa G.E.O."/>
            <person name="Tamietti M.S."/>
            <person name="Ramos E.Z."/>
            <person name="Silva A.S."/>
            <person name="Bon E.P.S."/>
            <person name="Mendes T.D."/>
            <person name="Damaso M.C.T."/>
            <person name="Favaro L.C.L."/>
        </authorList>
    </citation>
    <scope>NUCLEOTIDE SEQUENCE [LARGE SCALE GENOMIC DNA]</scope>
    <source>
        <strain evidence="4 5">CFAM-422</strain>
    </source>
</reference>
<dbReference type="InterPro" id="IPR032466">
    <property type="entry name" value="Metal_Hydrolase"/>
</dbReference>
<evidence type="ECO:0000256" key="2">
    <source>
        <dbReference type="RuleBase" id="RU341113"/>
    </source>
</evidence>
<comment type="similarity">
    <text evidence="2">Belongs to the metallo-dependent hydrolases superfamily. Peptidase M19 family.</text>
</comment>
<dbReference type="GO" id="GO:0006508">
    <property type="term" value="P:proteolysis"/>
    <property type="evidence" value="ECO:0007669"/>
    <property type="project" value="UniProtKB-KW"/>
</dbReference>
<keyword evidence="2" id="KW-0645">Protease</keyword>
<keyword evidence="2" id="KW-0482">Metalloprotease</keyword>
<dbReference type="EMBL" id="QLNT01000005">
    <property type="protein sequence ID" value="KAF3074448.1"/>
    <property type="molecule type" value="Genomic_DNA"/>
</dbReference>
<dbReference type="Proteomes" id="UP000801864">
    <property type="component" value="Unassembled WGS sequence"/>
</dbReference>
<sequence>MPINKLSAKSLDLDVPDKPLIFVVEGRYQNWIKPIILLECINKDYDAVCLDGPATRTECSLGERITSWDSSQILLHLANKYDVEKSWSGSTVAEQLEIGNWLTFETASLGPTAKYWVWYSIRKPEEKNPKAEAKMLADLRVQYGILDKHLSQPGQTFIGLKDRPTIADIAIYPFADDPTMARMGISKDDFPALREWSEKFSQIPGVMKAYMEMDSRKEDGCVGGVFWSAYVPCPNENATNNFSTEVHYESLRATLQQIDTIHILVERYPDDLQLATTSKEVWQAFQSGKIASLIGVEGLHQIANSASALRNFHRLGVRYITLTHDSNNLYADSTNAAASHHGGLSEKGVEMIKEMNRIGMIVDLSHTSVQAQKDALSIAKAPLIFSHSSCSSITWHPRNSPDDVLNMLKINGGVFMVSFLRKLTDANNPTLSRVADHIQYVGEKIGYEHVGIGSDFDGVMQTPLGLEDVSKFPFLIAELLMRGISEPSIKGIVGLNVLRVLDEVQNVSEMMKEKGVEMLHDWIEPIWDEQVREEVKRVRGVVE</sequence>
<evidence type="ECO:0000313" key="4">
    <source>
        <dbReference type="EMBL" id="KAF3074448.1"/>
    </source>
</evidence>
<dbReference type="Pfam" id="PF00043">
    <property type="entry name" value="GST_C"/>
    <property type="match status" value="1"/>
</dbReference>
<comment type="caution">
    <text evidence="4">The sequence shown here is derived from an EMBL/GenBank/DDBJ whole genome shotgun (WGS) entry which is preliminary data.</text>
</comment>
<dbReference type="InterPro" id="IPR036282">
    <property type="entry name" value="Glutathione-S-Trfase_C_sf"/>
</dbReference>
<dbReference type="PANTHER" id="PTHR10443:SF12">
    <property type="entry name" value="DIPEPTIDASE"/>
    <property type="match status" value="1"/>
</dbReference>
<dbReference type="AlphaFoldDB" id="A0A9P5CHB0"/>
<organism evidence="4 5">
    <name type="scientific">Trichoderma lentiforme</name>
    <dbReference type="NCBI Taxonomy" id="1567552"/>
    <lineage>
        <taxon>Eukaryota</taxon>
        <taxon>Fungi</taxon>
        <taxon>Dikarya</taxon>
        <taxon>Ascomycota</taxon>
        <taxon>Pezizomycotina</taxon>
        <taxon>Sordariomycetes</taxon>
        <taxon>Hypocreomycetidae</taxon>
        <taxon>Hypocreales</taxon>
        <taxon>Hypocreaceae</taxon>
        <taxon>Trichoderma</taxon>
    </lineage>
</organism>
<gene>
    <name evidence="4" type="ORF">CFAM422_003669</name>
</gene>
<keyword evidence="1 2" id="KW-0224">Dipeptidase</keyword>
<dbReference type="SUPFAM" id="SSF51556">
    <property type="entry name" value="Metallo-dependent hydrolases"/>
    <property type="match status" value="1"/>
</dbReference>
<evidence type="ECO:0000313" key="5">
    <source>
        <dbReference type="Proteomes" id="UP000801864"/>
    </source>
</evidence>
<keyword evidence="2" id="KW-0862">Zinc</keyword>
<evidence type="ECO:0000259" key="3">
    <source>
        <dbReference type="PROSITE" id="PS50405"/>
    </source>
</evidence>
<dbReference type="GO" id="GO:0046872">
    <property type="term" value="F:metal ion binding"/>
    <property type="evidence" value="ECO:0007669"/>
    <property type="project" value="UniProtKB-UniRule"/>
</dbReference>
<dbReference type="Gene3D" id="1.20.1050.10">
    <property type="match status" value="1"/>
</dbReference>
<comment type="catalytic activity">
    <reaction evidence="2">
        <text>an L-aminoacyl-L-amino acid + H2O = 2 an L-alpha-amino acid</text>
        <dbReference type="Rhea" id="RHEA:48940"/>
        <dbReference type="ChEBI" id="CHEBI:15377"/>
        <dbReference type="ChEBI" id="CHEBI:59869"/>
        <dbReference type="ChEBI" id="CHEBI:77460"/>
        <dbReference type="EC" id="3.4.13.19"/>
    </reaction>
</comment>
<dbReference type="PROSITE" id="PS50405">
    <property type="entry name" value="GST_CTER"/>
    <property type="match status" value="1"/>
</dbReference>
<dbReference type="Pfam" id="PF01244">
    <property type="entry name" value="Peptidase_M19"/>
    <property type="match status" value="1"/>
</dbReference>
<name>A0A9P5CHB0_9HYPO</name>
<dbReference type="InterPro" id="IPR004046">
    <property type="entry name" value="GST_C"/>
</dbReference>
<protein>
    <recommendedName>
        <fullName evidence="2">Dipeptidase</fullName>
        <ecNumber evidence="2">3.4.13.19</ecNumber>
    </recommendedName>
</protein>
<proteinExistence type="inferred from homology"/>
<dbReference type="Gene3D" id="3.40.30.10">
    <property type="entry name" value="Glutaredoxin"/>
    <property type="match status" value="1"/>
</dbReference>
<dbReference type="SUPFAM" id="SSF47616">
    <property type="entry name" value="GST C-terminal domain-like"/>
    <property type="match status" value="1"/>
</dbReference>
<dbReference type="PROSITE" id="PS51365">
    <property type="entry name" value="RENAL_DIPEPTIDASE_2"/>
    <property type="match status" value="1"/>
</dbReference>
<dbReference type="InterPro" id="IPR010987">
    <property type="entry name" value="Glutathione-S-Trfase_C-like"/>
</dbReference>
<dbReference type="PANTHER" id="PTHR10443">
    <property type="entry name" value="MICROSOMAL DIPEPTIDASE"/>
    <property type="match status" value="1"/>
</dbReference>
<dbReference type="Gene3D" id="3.20.20.140">
    <property type="entry name" value="Metal-dependent hydrolases"/>
    <property type="match status" value="1"/>
</dbReference>
<keyword evidence="2" id="KW-0479">Metal-binding</keyword>
<dbReference type="GO" id="GO:0070573">
    <property type="term" value="F:metallodipeptidase activity"/>
    <property type="evidence" value="ECO:0007669"/>
    <property type="project" value="InterPro"/>
</dbReference>
<dbReference type="EC" id="3.4.13.19" evidence="2"/>
<keyword evidence="2" id="KW-0378">Hydrolase</keyword>
<comment type="cofactor">
    <cofactor evidence="2">
        <name>Zn(2+)</name>
        <dbReference type="ChEBI" id="CHEBI:29105"/>
    </cofactor>
</comment>
<feature type="domain" description="GST C-terminal" evidence="3">
    <location>
        <begin position="91"/>
        <end position="221"/>
    </location>
</feature>
<accession>A0A9P5CHB0</accession>
<dbReference type="InterPro" id="IPR008257">
    <property type="entry name" value="Pept_M19"/>
</dbReference>
<keyword evidence="5" id="KW-1185">Reference proteome</keyword>
<dbReference type="CDD" id="cd01301">
    <property type="entry name" value="rDP_like"/>
    <property type="match status" value="1"/>
</dbReference>